<dbReference type="OrthoDB" id="3401800at2"/>
<dbReference type="STRING" id="1108044.GOOTI_004_00140"/>
<keyword evidence="2 5" id="KW-0663">Pyridoxal phosphate</keyword>
<dbReference type="GO" id="GO:0004058">
    <property type="term" value="F:aromatic-L-amino-acid decarboxylase activity"/>
    <property type="evidence" value="ECO:0007669"/>
    <property type="project" value="UniProtKB-ARBA"/>
</dbReference>
<comment type="caution">
    <text evidence="7">The sequence shown here is derived from an EMBL/GenBank/DDBJ whole genome shotgun (WGS) entry which is preliminary data.</text>
</comment>
<dbReference type="GO" id="GO:0030170">
    <property type="term" value="F:pyridoxal phosphate binding"/>
    <property type="evidence" value="ECO:0007669"/>
    <property type="project" value="InterPro"/>
</dbReference>
<feature type="modified residue" description="N6-(pyridoxal phosphate)lysine" evidence="5">
    <location>
        <position position="249"/>
    </location>
</feature>
<reference evidence="7" key="1">
    <citation type="submission" date="2012-02" db="EMBL/GenBank/DDBJ databases">
        <title>Whole genome shotgun sequence of Gordonia otitidis NBRC 100426.</title>
        <authorList>
            <person name="Yoshida I."/>
            <person name="Hosoyama A."/>
            <person name="Tsuchikane K."/>
            <person name="Katsumata H."/>
            <person name="Yamazaki S."/>
            <person name="Fujita N."/>
        </authorList>
    </citation>
    <scope>NUCLEOTIDE SEQUENCE [LARGE SCALE GENOMIC DNA]</scope>
    <source>
        <strain evidence="7">NBRC 100426</strain>
    </source>
</reference>
<dbReference type="InterPro" id="IPR002129">
    <property type="entry name" value="PyrdxlP-dep_de-COase"/>
</dbReference>
<gene>
    <name evidence="7" type="ORF">GOOTI_004_00140</name>
</gene>
<dbReference type="AlphaFoldDB" id="H5TFM9"/>
<dbReference type="InterPro" id="IPR015422">
    <property type="entry name" value="PyrdxlP-dep_Trfase_small"/>
</dbReference>
<comment type="cofactor">
    <cofactor evidence="1 5 6">
        <name>pyridoxal 5'-phosphate</name>
        <dbReference type="ChEBI" id="CHEBI:597326"/>
    </cofactor>
</comment>
<evidence type="ECO:0000256" key="1">
    <source>
        <dbReference type="ARBA" id="ARBA00001933"/>
    </source>
</evidence>
<organism evidence="7 8">
    <name type="scientific">Gordonia otitidis (strain DSM 44809 / CCUG 52243 / JCM 12355 / NBRC 100426 / IFM 10032)</name>
    <dbReference type="NCBI Taxonomy" id="1108044"/>
    <lineage>
        <taxon>Bacteria</taxon>
        <taxon>Bacillati</taxon>
        <taxon>Actinomycetota</taxon>
        <taxon>Actinomycetes</taxon>
        <taxon>Mycobacteriales</taxon>
        <taxon>Gordoniaceae</taxon>
        <taxon>Gordonia</taxon>
    </lineage>
</organism>
<dbReference type="RefSeq" id="WP_007236562.1">
    <property type="nucleotide sequence ID" value="NZ_BAFB01000004.1"/>
</dbReference>
<dbReference type="EMBL" id="BAFB01000004">
    <property type="protein sequence ID" value="GAB32287.1"/>
    <property type="molecule type" value="Genomic_DNA"/>
</dbReference>
<comment type="similarity">
    <text evidence="4">Belongs to the group II decarboxylase family. Sphingosine-1-phosphate lyase subfamily.</text>
</comment>
<dbReference type="InterPro" id="IPR015421">
    <property type="entry name" value="PyrdxlP-dep_Trfase_major"/>
</dbReference>
<dbReference type="Gene3D" id="3.90.1150.10">
    <property type="entry name" value="Aspartate Aminotransferase, domain 1"/>
    <property type="match status" value="1"/>
</dbReference>
<evidence type="ECO:0000256" key="2">
    <source>
        <dbReference type="ARBA" id="ARBA00022898"/>
    </source>
</evidence>
<dbReference type="GO" id="GO:0019752">
    <property type="term" value="P:carboxylic acid metabolic process"/>
    <property type="evidence" value="ECO:0007669"/>
    <property type="project" value="InterPro"/>
</dbReference>
<sequence>MTPPDSPAPGTPDPVDIHHLTERADAALQVLATYRSADAPTHGGRVLSYVYDSGLAVLDEVAASAARMVQSVNGLDPTVFGSVAAMERDLIEFGRSVFHAPDAVGSVTSGGTESCLLAVKTARDHAGAAPGQASMVLPTTAHAAFLKAAELFGVEAIRVPVPTPSTAVRADDIAGAIRDDTILVVASAPNYPTGVLDPITEIAEVTSSHDLTFHVDACLGGFALAWWDGLPPWDFRVDGVTSLSADLHKYGYAPKGSSILLHRDRDRHRAQFFSITRWPGYPIVNPTLLGSRSAAGLASAWAVSRTLGADGYAALTARIRQAFDAVVAAIDGIDGLSVVGAPSGPVLAVRTDPDADEPVDTHLWGAAVTNRGFALQAQPAFTQPDGTELPATTHLTITPVTEAVLDDLVPTLRSAADEVRGTPPPLAPPALRELAAAFDSGAVTVEQALGLPSAAAEEVLVSAGIDPHRHGGAADLDMPAIIAAVESLPREVTACLLAEFLAAYCNP</sequence>
<evidence type="ECO:0000313" key="7">
    <source>
        <dbReference type="EMBL" id="GAB32287.1"/>
    </source>
</evidence>
<proteinExistence type="inferred from homology"/>
<keyword evidence="3 6" id="KW-0456">Lyase</keyword>
<evidence type="ECO:0000256" key="6">
    <source>
        <dbReference type="RuleBase" id="RU000382"/>
    </source>
</evidence>
<dbReference type="PANTHER" id="PTHR42735">
    <property type="match status" value="1"/>
</dbReference>
<name>H5TFM9_GORO1</name>
<protein>
    <submittedName>
        <fullName evidence="7">Lyase</fullName>
    </submittedName>
</protein>
<dbReference type="SUPFAM" id="SSF53383">
    <property type="entry name" value="PLP-dependent transferases"/>
    <property type="match status" value="1"/>
</dbReference>
<evidence type="ECO:0000256" key="5">
    <source>
        <dbReference type="PIRSR" id="PIRSR602129-50"/>
    </source>
</evidence>
<dbReference type="Proteomes" id="UP000005038">
    <property type="component" value="Unassembled WGS sequence"/>
</dbReference>
<dbReference type="InterPro" id="IPR050477">
    <property type="entry name" value="GrpII_AminoAcid_Decarb"/>
</dbReference>
<evidence type="ECO:0000256" key="3">
    <source>
        <dbReference type="ARBA" id="ARBA00023239"/>
    </source>
</evidence>
<dbReference type="PANTHER" id="PTHR42735:SF6">
    <property type="entry name" value="SPHINGOSINE-1-PHOSPHATE LYASE 1"/>
    <property type="match status" value="1"/>
</dbReference>
<dbReference type="Gene3D" id="3.40.640.10">
    <property type="entry name" value="Type I PLP-dependent aspartate aminotransferase-like (Major domain)"/>
    <property type="match status" value="1"/>
</dbReference>
<dbReference type="Pfam" id="PF00282">
    <property type="entry name" value="Pyridoxal_deC"/>
    <property type="match status" value="1"/>
</dbReference>
<keyword evidence="8" id="KW-1185">Reference proteome</keyword>
<evidence type="ECO:0000256" key="4">
    <source>
        <dbReference type="ARBA" id="ARBA00038302"/>
    </source>
</evidence>
<evidence type="ECO:0000313" key="8">
    <source>
        <dbReference type="Proteomes" id="UP000005038"/>
    </source>
</evidence>
<dbReference type="InterPro" id="IPR015424">
    <property type="entry name" value="PyrdxlP-dep_Trfase"/>
</dbReference>
<accession>H5TFM9</accession>